<proteinExistence type="predicted"/>
<organism evidence="1 3">
    <name type="scientific">Treponema socranskii subsp. socranskii VPI DR56BR1116 = ATCC 35536</name>
    <dbReference type="NCBI Taxonomy" id="1125725"/>
    <lineage>
        <taxon>Bacteria</taxon>
        <taxon>Pseudomonadati</taxon>
        <taxon>Spirochaetota</taxon>
        <taxon>Spirochaetia</taxon>
        <taxon>Spirochaetales</taxon>
        <taxon>Treponemataceae</taxon>
        <taxon>Treponema</taxon>
    </lineage>
</organism>
<keyword evidence="4" id="KW-1185">Reference proteome</keyword>
<dbReference type="Proteomes" id="UP000016646">
    <property type="component" value="Unassembled WGS sequence"/>
</dbReference>
<dbReference type="Proteomes" id="UP000016412">
    <property type="component" value="Unassembled WGS sequence"/>
</dbReference>
<evidence type="ECO:0000313" key="1">
    <source>
        <dbReference type="EMBL" id="ERF61799.1"/>
    </source>
</evidence>
<dbReference type="InterPro" id="IPR009319">
    <property type="entry name" value="Phage_A118_VSP1"/>
</dbReference>
<dbReference type="EMBL" id="AUZJ01000005">
    <property type="protein sequence ID" value="ERF61799.1"/>
    <property type="molecule type" value="Genomic_DNA"/>
</dbReference>
<dbReference type="STRING" id="1125725.HMPREF1325_1324"/>
<evidence type="ECO:0000313" key="4">
    <source>
        <dbReference type="Proteomes" id="UP000016646"/>
    </source>
</evidence>
<name>U1GZ24_TRESO</name>
<dbReference type="EMBL" id="AVQI01000002">
    <property type="protein sequence ID" value="ERK05113.1"/>
    <property type="molecule type" value="Genomic_DNA"/>
</dbReference>
<dbReference type="eggNOG" id="COG2369">
    <property type="taxonomic scope" value="Bacteria"/>
</dbReference>
<dbReference type="AlphaFoldDB" id="U1GZ24"/>
<dbReference type="PATRIC" id="fig|1125725.3.peg.207"/>
<comment type="caution">
    <text evidence="1">The sequence shown here is derived from an EMBL/GenBank/DDBJ whole genome shotgun (WGS) entry which is preliminary data.</text>
</comment>
<dbReference type="OrthoDB" id="3197444at2"/>
<reference evidence="3 4" key="1">
    <citation type="submission" date="2013-08" db="EMBL/GenBank/DDBJ databases">
        <authorList>
            <person name="Durkin A.S."/>
            <person name="Haft D.R."/>
            <person name="McCorrison J."/>
            <person name="Torralba M."/>
            <person name="Gillis M."/>
            <person name="Haft D.H."/>
            <person name="Methe B."/>
            <person name="Sutton G."/>
            <person name="Nelson K.E."/>
        </authorList>
    </citation>
    <scope>NUCLEOTIDE SEQUENCE [LARGE SCALE GENOMIC DNA]</scope>
    <source>
        <strain evidence="2 4">ATCC 35536</strain>
        <strain evidence="1 3">VPI DR56BR1116</strain>
    </source>
</reference>
<dbReference type="Pfam" id="PF06152">
    <property type="entry name" value="Phage_min_cap2"/>
    <property type="match status" value="1"/>
</dbReference>
<protein>
    <submittedName>
        <fullName evidence="1">Phage minor capsid protein 2</fullName>
    </submittedName>
</protein>
<sequence>MLSPRYLEGAADTLVDIYSQLETDILRDMARRIAKLGKVTDATDYQSRILAEAGGLKQNIAKILKGYDKKIIKAVQETYTEALKKNTANDNRIFKAATGRTVSDQSAQQTLATVQNAHNNLSRLTRTTAATSQQQFVQQANRVFMEVQSGAFDYESATRHAVNDMAARGITTVQYQNGKPVTRTIEAAVRMNVLTSINNTAATVTMSNCEDLGCDLVEVSAHIGARNRDGPNPWSNHEAWQGKIYKLNGSTDKYPNFYDTCGYGEADGICGINCRHSFYPYFEGSEARYSDNELDDMKDKDVEYNGQRMSQYEAEQRQRGIERNIRKYKRLAESEKAANLDNTRARQKIGEWQARARDFSRQTGLEREYTREHIGTSGGKQPMKTTPKTELTRAHAENMFPDEKWNERGKNIFVAENRESLAKRNSTEKDKFERELSQAKLLRNSGHVVYLPAETGSGKHYDFIMDGVPTEAKQVQGNINTLGTQFKRALKQGHNIFIQTKDKTVKDIYSKFIGETNTLIKNKTELNADTEIYVWIDNKMYTWKLKEFIDIAKRIP</sequence>
<dbReference type="RefSeq" id="WP_021329345.1">
    <property type="nucleotide sequence ID" value="NZ_AUZJ01000005.1"/>
</dbReference>
<dbReference type="GO" id="GO:0005198">
    <property type="term" value="F:structural molecule activity"/>
    <property type="evidence" value="ECO:0007669"/>
    <property type="project" value="InterPro"/>
</dbReference>
<accession>U1GZ24</accession>
<evidence type="ECO:0000313" key="3">
    <source>
        <dbReference type="Proteomes" id="UP000016412"/>
    </source>
</evidence>
<gene>
    <name evidence="2" type="ORF">HMPREF0860_1589</name>
    <name evidence="1" type="ORF">HMPREF1325_1324</name>
</gene>
<evidence type="ECO:0000313" key="2">
    <source>
        <dbReference type="EMBL" id="ERK05113.1"/>
    </source>
</evidence>